<accession>A0AAG5DFG0</accession>
<feature type="transmembrane region" description="Helical" evidence="1">
    <location>
        <begin position="180"/>
        <end position="199"/>
    </location>
</feature>
<dbReference type="AlphaFoldDB" id="A0AAG5DFG0"/>
<evidence type="ECO:0000256" key="1">
    <source>
        <dbReference type="SAM" id="Phobius"/>
    </source>
</evidence>
<sequence>MSQYTEKLLFAQVIVLPLRFLGAFCRIFGTLSRFFTLIFFRLRGCRGRWFLCGAWFILLKATRNLISLHTLYGISHKDQPFVTVLDFRLFLGANEVLVTCVGMNAHAIKYFHTQIVILLVRFLRFLRLGFRWLRLFRNFVDSAGGGLGFDTLRGDRVIVVLAFTFLKLQLFLLADDVLMAVTGYTVGYSFLLLGTLSYTR</sequence>
<dbReference type="EnsemblMetazoa" id="ENSAATROPT010990">
    <property type="protein sequence ID" value="ENSAATROPP009921"/>
    <property type="gene ID" value="ENSAATROPG008950"/>
</dbReference>
<protein>
    <submittedName>
        <fullName evidence="2">Uncharacterized protein</fullName>
    </submittedName>
</protein>
<keyword evidence="1" id="KW-0472">Membrane</keyword>
<feature type="transmembrane region" description="Helical" evidence="1">
    <location>
        <begin position="157"/>
        <end position="174"/>
    </location>
</feature>
<reference evidence="2" key="1">
    <citation type="submission" date="2024-04" db="UniProtKB">
        <authorList>
            <consortium name="EnsemblMetazoa"/>
        </authorList>
    </citation>
    <scope>IDENTIFICATION</scope>
    <source>
        <strain evidence="2">EBRO</strain>
    </source>
</reference>
<evidence type="ECO:0000313" key="3">
    <source>
        <dbReference type="Proteomes" id="UP000075880"/>
    </source>
</evidence>
<keyword evidence="1" id="KW-0812">Transmembrane</keyword>
<keyword evidence="1" id="KW-1133">Transmembrane helix</keyword>
<evidence type="ECO:0000313" key="2">
    <source>
        <dbReference type="EnsemblMetazoa" id="ENSAATROPP009921"/>
    </source>
</evidence>
<proteinExistence type="predicted"/>
<dbReference type="Proteomes" id="UP000075880">
    <property type="component" value="Unassembled WGS sequence"/>
</dbReference>
<organism evidence="2 3">
    <name type="scientific">Anopheles atroparvus</name>
    <name type="common">European mosquito</name>
    <dbReference type="NCBI Taxonomy" id="41427"/>
    <lineage>
        <taxon>Eukaryota</taxon>
        <taxon>Metazoa</taxon>
        <taxon>Ecdysozoa</taxon>
        <taxon>Arthropoda</taxon>
        <taxon>Hexapoda</taxon>
        <taxon>Insecta</taxon>
        <taxon>Pterygota</taxon>
        <taxon>Neoptera</taxon>
        <taxon>Endopterygota</taxon>
        <taxon>Diptera</taxon>
        <taxon>Nematocera</taxon>
        <taxon>Culicoidea</taxon>
        <taxon>Culicidae</taxon>
        <taxon>Anophelinae</taxon>
        <taxon>Anopheles</taxon>
    </lineage>
</organism>
<feature type="transmembrane region" description="Helical" evidence="1">
    <location>
        <begin position="20"/>
        <end position="42"/>
    </location>
</feature>
<keyword evidence="3" id="KW-1185">Reference proteome</keyword>
<name>A0AAG5DFG0_ANOAO</name>